<feature type="domain" description="DUF7693" evidence="1">
    <location>
        <begin position="8"/>
        <end position="104"/>
    </location>
</feature>
<evidence type="ECO:0000313" key="2">
    <source>
        <dbReference type="EMBL" id="AQW70726.1"/>
    </source>
</evidence>
<evidence type="ECO:0000259" key="1">
    <source>
        <dbReference type="Pfam" id="PF24745"/>
    </source>
</evidence>
<dbReference type="InterPro" id="IPR056110">
    <property type="entry name" value="DUF7693"/>
</dbReference>
<dbReference type="Pfam" id="PF24745">
    <property type="entry name" value="DUF7693"/>
    <property type="match status" value="1"/>
</dbReference>
<proteinExistence type="predicted"/>
<sequence length="106" mass="11702">MSVTTPSLATREVYQILRDIALGIRNLQRVSEPSWTEIACGSMTVQADGWILTLRNEAGALDHLISCFSPDGRVYALNTHHHYGTDPVALMSTWEHAQLLRLLGAA</sequence>
<evidence type="ECO:0000313" key="3">
    <source>
        <dbReference type="Proteomes" id="UP000191010"/>
    </source>
</evidence>
<reference evidence="2 3" key="1">
    <citation type="submission" date="2017-02" db="EMBL/GenBank/DDBJ databases">
        <authorList>
            <person name="Guo L."/>
        </authorList>
    </citation>
    <scope>NUCLEOTIDE SEQUENCE [LARGE SCALE GENOMIC DNA]</scope>
    <source>
        <strain evidence="2 3">PRS09-11288</strain>
    </source>
</reference>
<gene>
    <name evidence="2" type="ORF">B2J77_10890</name>
</gene>
<protein>
    <recommendedName>
        <fullName evidence="1">DUF7693 domain-containing protein</fullName>
    </recommendedName>
</protein>
<organism evidence="2 3">
    <name type="scientific">Pseudomonas parafulva</name>
    <dbReference type="NCBI Taxonomy" id="157782"/>
    <lineage>
        <taxon>Bacteria</taxon>
        <taxon>Pseudomonadati</taxon>
        <taxon>Pseudomonadota</taxon>
        <taxon>Gammaproteobacteria</taxon>
        <taxon>Pseudomonadales</taxon>
        <taxon>Pseudomonadaceae</taxon>
        <taxon>Pseudomonas</taxon>
    </lineage>
</organism>
<keyword evidence="3" id="KW-1185">Reference proteome</keyword>
<accession>A0ABM6J8B0</accession>
<name>A0ABM6J8B0_9PSED</name>
<dbReference type="EMBL" id="CP019952">
    <property type="protein sequence ID" value="AQW70726.1"/>
    <property type="molecule type" value="Genomic_DNA"/>
</dbReference>
<dbReference type="Proteomes" id="UP000191010">
    <property type="component" value="Chromosome"/>
</dbReference>